<dbReference type="InterPro" id="IPR001296">
    <property type="entry name" value="Glyco_trans_1"/>
</dbReference>
<accession>A0A1A5YBM1</accession>
<dbReference type="AlphaFoldDB" id="A0A1A5YBM1"/>
<gene>
    <name evidence="2" type="ORF">A7K91_09335</name>
</gene>
<dbReference type="PANTHER" id="PTHR12526">
    <property type="entry name" value="GLYCOSYLTRANSFERASE"/>
    <property type="match status" value="1"/>
</dbReference>
<keyword evidence="3" id="KW-1185">Reference proteome</keyword>
<sequence length="408" mass="45713">MNTGAERKKNLLFIIPGLSAGGGERSLINLLTGLDYSRYNVDLQLLSHEGLFMNLIPRQVKLLPLREPFSTFSRPLGASALALARKGSVRLAANRVLYSLHNRIGREGGKREQRSWRHLSRSFSRLSKTYDAAIGFLEKTSIYFCVEKVNAAVKIGWVHNDYDKLELAPAFDRRYFAELDHLVTVSRECANVLKMRFPEHSGKIAVIHNVVSPRLIREMAFLEGGELYNRANGELVIVSIGRLHEQKNFELAIEACRKLLDRGVNVQWHVIGEGPEREKLKQLIASHGLEERFRLLGLKANPYPYVQQADLYVQTSLYEGKAIAVDEAKILQKPIVITNFSTARDQLRHESEGLIAEMNADAVADAIARLAADASLRQRITSKLAGQQLGTEKEIDKLYSLVEGGEAG</sequence>
<protein>
    <submittedName>
        <fullName evidence="2">Glycosyl transferase</fullName>
    </submittedName>
</protein>
<keyword evidence="2" id="KW-0808">Transferase</keyword>
<dbReference type="SUPFAM" id="SSF53756">
    <property type="entry name" value="UDP-Glycosyltransferase/glycogen phosphorylase"/>
    <property type="match status" value="1"/>
</dbReference>
<organism evidence="2 3">
    <name type="scientific">Paenibacillus oryzae</name>
    <dbReference type="NCBI Taxonomy" id="1844972"/>
    <lineage>
        <taxon>Bacteria</taxon>
        <taxon>Bacillati</taxon>
        <taxon>Bacillota</taxon>
        <taxon>Bacilli</taxon>
        <taxon>Bacillales</taxon>
        <taxon>Paenibacillaceae</taxon>
        <taxon>Paenibacillus</taxon>
    </lineage>
</organism>
<proteinExistence type="predicted"/>
<comment type="caution">
    <text evidence="2">The sequence shown here is derived from an EMBL/GenBank/DDBJ whole genome shotgun (WGS) entry which is preliminary data.</text>
</comment>
<dbReference type="GO" id="GO:0016757">
    <property type="term" value="F:glycosyltransferase activity"/>
    <property type="evidence" value="ECO:0007669"/>
    <property type="project" value="InterPro"/>
</dbReference>
<dbReference type="Pfam" id="PF00534">
    <property type="entry name" value="Glycos_transf_1"/>
    <property type="match status" value="1"/>
</dbReference>
<name>A0A1A5YBM1_9BACL</name>
<dbReference type="CDD" id="cd03811">
    <property type="entry name" value="GT4_GT28_WabH-like"/>
    <property type="match status" value="1"/>
</dbReference>
<dbReference type="PANTHER" id="PTHR12526:SF630">
    <property type="entry name" value="GLYCOSYLTRANSFERASE"/>
    <property type="match status" value="1"/>
</dbReference>
<dbReference type="Gene3D" id="3.40.50.2000">
    <property type="entry name" value="Glycogen Phosphorylase B"/>
    <property type="match status" value="2"/>
</dbReference>
<reference evidence="2 3" key="1">
    <citation type="submission" date="2016-05" db="EMBL/GenBank/DDBJ databases">
        <title>Paenibacillus oryzae. sp. nov., isolated from the rice root.</title>
        <authorList>
            <person name="Zhang J."/>
            <person name="Zhang X."/>
        </authorList>
    </citation>
    <scope>NUCLEOTIDE SEQUENCE [LARGE SCALE GENOMIC DNA]</scope>
    <source>
        <strain evidence="2 3">1DrF-4</strain>
    </source>
</reference>
<dbReference type="STRING" id="1844972.A7K91_09335"/>
<dbReference type="Proteomes" id="UP000092024">
    <property type="component" value="Unassembled WGS sequence"/>
</dbReference>
<dbReference type="OrthoDB" id="9813638at2"/>
<evidence type="ECO:0000259" key="1">
    <source>
        <dbReference type="Pfam" id="PF00534"/>
    </source>
</evidence>
<dbReference type="EMBL" id="LYPA01000076">
    <property type="protein sequence ID" value="OBR62988.1"/>
    <property type="molecule type" value="Genomic_DNA"/>
</dbReference>
<evidence type="ECO:0000313" key="3">
    <source>
        <dbReference type="Proteomes" id="UP000092024"/>
    </source>
</evidence>
<feature type="domain" description="Glycosyl transferase family 1" evidence="1">
    <location>
        <begin position="231"/>
        <end position="381"/>
    </location>
</feature>
<evidence type="ECO:0000313" key="2">
    <source>
        <dbReference type="EMBL" id="OBR62988.1"/>
    </source>
</evidence>